<dbReference type="EMBL" id="EU972565">
    <property type="protein sequence ID" value="ACG44683.1"/>
    <property type="molecule type" value="mRNA"/>
</dbReference>
<reference evidence="2" key="1">
    <citation type="journal article" date="2009" name="Plant Mol. Biol.">
        <title>Insights into corn genes derived from large-scale cDNA sequencing.</title>
        <authorList>
            <person name="Alexandrov N.N."/>
            <person name="Brover V.V."/>
            <person name="Freidin S."/>
            <person name="Troukhan M.E."/>
            <person name="Tatarinova T.V."/>
            <person name="Zhang H."/>
            <person name="Swaller T.J."/>
            <person name="Lu Y.P."/>
            <person name="Bouck J."/>
            <person name="Flavell R.B."/>
            <person name="Feldmann K.A."/>
        </authorList>
    </citation>
    <scope>NUCLEOTIDE SEQUENCE</scope>
</reference>
<evidence type="ECO:0000256" key="1">
    <source>
        <dbReference type="SAM" id="MobiDB-lite"/>
    </source>
</evidence>
<dbReference type="AlphaFoldDB" id="B6U5Q0"/>
<name>B6U5Q0_MAIZE</name>
<feature type="region of interest" description="Disordered" evidence="1">
    <location>
        <begin position="42"/>
        <end position="62"/>
    </location>
</feature>
<accession>B6U5Q0</accession>
<organism evidence="2">
    <name type="scientific">Zea mays</name>
    <name type="common">Maize</name>
    <dbReference type="NCBI Taxonomy" id="4577"/>
    <lineage>
        <taxon>Eukaryota</taxon>
        <taxon>Viridiplantae</taxon>
        <taxon>Streptophyta</taxon>
        <taxon>Embryophyta</taxon>
        <taxon>Tracheophyta</taxon>
        <taxon>Spermatophyta</taxon>
        <taxon>Magnoliopsida</taxon>
        <taxon>Liliopsida</taxon>
        <taxon>Poales</taxon>
        <taxon>Poaceae</taxon>
        <taxon>PACMAD clade</taxon>
        <taxon>Panicoideae</taxon>
        <taxon>Andropogonodae</taxon>
        <taxon>Andropogoneae</taxon>
        <taxon>Tripsacinae</taxon>
        <taxon>Zea</taxon>
    </lineage>
</organism>
<sequence length="62" mass="7112">MLGTQLDPRVRPEGFARVPGPFRWRLRGRRVTGARPIRLHRRAFAGRRGPTDSTPDFGRARC</sequence>
<evidence type="ECO:0000313" key="2">
    <source>
        <dbReference type="EMBL" id="ACG44683.1"/>
    </source>
</evidence>
<proteinExistence type="evidence at transcript level"/>
<protein>
    <submittedName>
        <fullName evidence="2">Uncharacterized protein</fullName>
    </submittedName>
</protein>